<proteinExistence type="predicted"/>
<dbReference type="RefSeq" id="WP_184114224.1">
    <property type="nucleotide sequence ID" value="NZ_BNAJ01000009.1"/>
</dbReference>
<dbReference type="EMBL" id="JACHFK010000010">
    <property type="protein sequence ID" value="MBB5378092.1"/>
    <property type="molecule type" value="Genomic_DNA"/>
</dbReference>
<protein>
    <submittedName>
        <fullName evidence="2">Uncharacterized protein</fullName>
    </submittedName>
</protein>
<comment type="caution">
    <text evidence="2">The sequence shown here is derived from an EMBL/GenBank/DDBJ whole genome shotgun (WGS) entry which is preliminary data.</text>
</comment>
<dbReference type="AlphaFoldDB" id="A0A7W8KHA0"/>
<accession>A0A7W8KHA0</accession>
<organism evidence="2 3">
    <name type="scientific">Deinococcus metalli</name>
    <dbReference type="NCBI Taxonomy" id="1141878"/>
    <lineage>
        <taxon>Bacteria</taxon>
        <taxon>Thermotogati</taxon>
        <taxon>Deinococcota</taxon>
        <taxon>Deinococci</taxon>
        <taxon>Deinococcales</taxon>
        <taxon>Deinococcaceae</taxon>
        <taxon>Deinococcus</taxon>
    </lineage>
</organism>
<dbReference type="EMBL" id="BNAJ01000009">
    <property type="protein sequence ID" value="GHF54361.1"/>
    <property type="molecule type" value="Genomic_DNA"/>
</dbReference>
<reference evidence="4" key="2">
    <citation type="journal article" date="2019" name="Int. J. Syst. Evol. Microbiol.">
        <title>The Global Catalogue of Microorganisms (GCM) 10K type strain sequencing project: providing services to taxonomists for standard genome sequencing and annotation.</title>
        <authorList>
            <consortium name="The Broad Institute Genomics Platform"/>
            <consortium name="The Broad Institute Genome Sequencing Center for Infectious Disease"/>
            <person name="Wu L."/>
            <person name="Ma J."/>
        </authorList>
    </citation>
    <scope>NUCLEOTIDE SEQUENCE [LARGE SCALE GENOMIC DNA]</scope>
    <source>
        <strain evidence="4">CGMCC 1.18437</strain>
    </source>
</reference>
<dbReference type="Proteomes" id="UP000619376">
    <property type="component" value="Unassembled WGS sequence"/>
</dbReference>
<evidence type="ECO:0000313" key="4">
    <source>
        <dbReference type="Proteomes" id="UP000619376"/>
    </source>
</evidence>
<reference evidence="1" key="4">
    <citation type="submission" date="2024-05" db="EMBL/GenBank/DDBJ databases">
        <authorList>
            <person name="Sun Q."/>
            <person name="Zhou Y."/>
        </authorList>
    </citation>
    <scope>NUCLEOTIDE SEQUENCE</scope>
    <source>
        <strain evidence="1">CGMCC 1.18437</strain>
    </source>
</reference>
<reference evidence="2 3" key="3">
    <citation type="submission" date="2020-08" db="EMBL/GenBank/DDBJ databases">
        <title>Genomic Encyclopedia of Type Strains, Phase IV (KMG-IV): sequencing the most valuable type-strain genomes for metagenomic binning, comparative biology and taxonomic classification.</title>
        <authorList>
            <person name="Goeker M."/>
        </authorList>
    </citation>
    <scope>NUCLEOTIDE SEQUENCE [LARGE SCALE GENOMIC DNA]</scope>
    <source>
        <strain evidence="2 3">DSM 27521</strain>
    </source>
</reference>
<evidence type="ECO:0000313" key="1">
    <source>
        <dbReference type="EMBL" id="GHF54361.1"/>
    </source>
</evidence>
<dbReference type="Proteomes" id="UP000539473">
    <property type="component" value="Unassembled WGS sequence"/>
</dbReference>
<name>A0A7W8KHA0_9DEIO</name>
<gene>
    <name evidence="1" type="ORF">GCM10017781_33340</name>
    <name evidence="2" type="ORF">HNQ07_003593</name>
</gene>
<sequence length="67" mass="7590">MTHPRKLDQIGITLVDATISAVHIRKGDQKPAEHSVTEIIGYPGTYRLGKTYFDDQGRRCVKVTRLH</sequence>
<evidence type="ECO:0000313" key="3">
    <source>
        <dbReference type="Proteomes" id="UP000539473"/>
    </source>
</evidence>
<evidence type="ECO:0000313" key="2">
    <source>
        <dbReference type="EMBL" id="MBB5378092.1"/>
    </source>
</evidence>
<reference evidence="1" key="1">
    <citation type="journal article" date="2014" name="Int. J. Syst. Evol. Microbiol.">
        <title>Complete genome of a new Firmicutes species belonging to the dominant human colonic microbiota ('Ruminococcus bicirculans') reveals two chromosomes and a selective capacity to utilize plant glucans.</title>
        <authorList>
            <consortium name="NISC Comparative Sequencing Program"/>
            <person name="Wegmann U."/>
            <person name="Louis P."/>
            <person name="Goesmann A."/>
            <person name="Henrissat B."/>
            <person name="Duncan S.H."/>
            <person name="Flint H.J."/>
        </authorList>
    </citation>
    <scope>NUCLEOTIDE SEQUENCE</scope>
    <source>
        <strain evidence="1">CGMCC 1.18437</strain>
    </source>
</reference>
<keyword evidence="4" id="KW-1185">Reference proteome</keyword>